<keyword evidence="1" id="KW-0732">Signal</keyword>
<reference evidence="2 3" key="1">
    <citation type="submission" date="2018-01" db="EMBL/GenBank/DDBJ databases">
        <title>Whole genome sequencing of Histamine producing bacteria.</title>
        <authorList>
            <person name="Butler K."/>
        </authorList>
    </citation>
    <scope>NUCLEOTIDE SEQUENCE [LARGE SCALE GENOMIC DNA]</scope>
    <source>
        <strain evidence="2 3">DSM 100436</strain>
    </source>
</reference>
<evidence type="ECO:0000313" key="3">
    <source>
        <dbReference type="Proteomes" id="UP000241771"/>
    </source>
</evidence>
<dbReference type="EMBL" id="PYMA01000002">
    <property type="protein sequence ID" value="PSW21196.1"/>
    <property type="molecule type" value="Genomic_DNA"/>
</dbReference>
<evidence type="ECO:0000313" key="2">
    <source>
        <dbReference type="EMBL" id="PSW21196.1"/>
    </source>
</evidence>
<dbReference type="SUPFAM" id="SSF50494">
    <property type="entry name" value="Trypsin-like serine proteases"/>
    <property type="match status" value="1"/>
</dbReference>
<dbReference type="Proteomes" id="UP000241771">
    <property type="component" value="Unassembled WGS sequence"/>
</dbReference>
<dbReference type="AlphaFoldDB" id="A0A2T3NY54"/>
<dbReference type="RefSeq" id="WP_036816335.1">
    <property type="nucleotide sequence ID" value="NZ_JGVO01000022.1"/>
</dbReference>
<sequence>MKWFYSISILFISIFSTPTLAGLPETIKSIKPSIVGVGTYNKLSTPRAQLRGTGFVVGNNLIATNDHVVDSKHLKGTESFVVFIGVGNQPEVRTAKVISRDRKHDLALLSVSGPSLPAVKLSSQSVQEGELYSFTGFPIGAILGLYPATHRGIISSITPIAIPANTAKQLSAKQLKQLKKPYYVYQFDATAYPGNSGSPVYHPESGEVIAVINKVLVKSTRESAISSPSAITYAIPIKHLKNLIANL</sequence>
<keyword evidence="2" id="KW-0645">Protease</keyword>
<dbReference type="GO" id="GO:0006508">
    <property type="term" value="P:proteolysis"/>
    <property type="evidence" value="ECO:0007669"/>
    <property type="project" value="UniProtKB-KW"/>
</dbReference>
<accession>A0A2T3NY54</accession>
<dbReference type="InterPro" id="IPR009003">
    <property type="entry name" value="Peptidase_S1_PA"/>
</dbReference>
<dbReference type="PANTHER" id="PTHR43019">
    <property type="entry name" value="SERINE ENDOPROTEASE DEGS"/>
    <property type="match status" value="1"/>
</dbReference>
<dbReference type="OrthoDB" id="212300at2"/>
<feature type="signal peptide" evidence="1">
    <location>
        <begin position="1"/>
        <end position="21"/>
    </location>
</feature>
<proteinExistence type="predicted"/>
<organism evidence="2 3">
    <name type="scientific">Photobacterium sanctipauli</name>
    <dbReference type="NCBI Taxonomy" id="1342794"/>
    <lineage>
        <taxon>Bacteria</taxon>
        <taxon>Pseudomonadati</taxon>
        <taxon>Pseudomonadota</taxon>
        <taxon>Gammaproteobacteria</taxon>
        <taxon>Vibrionales</taxon>
        <taxon>Vibrionaceae</taxon>
        <taxon>Photobacterium</taxon>
    </lineage>
</organism>
<dbReference type="Pfam" id="PF13365">
    <property type="entry name" value="Trypsin_2"/>
    <property type="match status" value="1"/>
</dbReference>
<dbReference type="Gene3D" id="2.40.10.10">
    <property type="entry name" value="Trypsin-like serine proteases"/>
    <property type="match status" value="2"/>
</dbReference>
<feature type="chain" id="PRO_5015709793" evidence="1">
    <location>
        <begin position="22"/>
        <end position="247"/>
    </location>
</feature>
<protein>
    <submittedName>
        <fullName evidence="2">Serine protease</fullName>
    </submittedName>
</protein>
<comment type="caution">
    <text evidence="2">The sequence shown here is derived from an EMBL/GenBank/DDBJ whole genome shotgun (WGS) entry which is preliminary data.</text>
</comment>
<keyword evidence="3" id="KW-1185">Reference proteome</keyword>
<dbReference type="InterPro" id="IPR043504">
    <property type="entry name" value="Peptidase_S1_PA_chymotrypsin"/>
</dbReference>
<evidence type="ECO:0000256" key="1">
    <source>
        <dbReference type="SAM" id="SignalP"/>
    </source>
</evidence>
<keyword evidence="2" id="KW-0378">Hydrolase</keyword>
<gene>
    <name evidence="2" type="ORF">C9I98_04385</name>
</gene>
<name>A0A2T3NY54_9GAMM</name>
<dbReference type="GO" id="GO:0008233">
    <property type="term" value="F:peptidase activity"/>
    <property type="evidence" value="ECO:0007669"/>
    <property type="project" value="UniProtKB-KW"/>
</dbReference>